<keyword evidence="2" id="KW-1185">Reference proteome</keyword>
<comment type="caution">
    <text evidence="1">The sequence shown here is derived from an EMBL/GenBank/DDBJ whole genome shotgun (WGS) entry which is preliminary data.</text>
</comment>
<evidence type="ECO:0000313" key="1">
    <source>
        <dbReference type="EMBL" id="KAJ8047191.1"/>
    </source>
</evidence>
<evidence type="ECO:0000313" key="2">
    <source>
        <dbReference type="Proteomes" id="UP001152320"/>
    </source>
</evidence>
<accession>A0A9Q1HJD1</accession>
<protein>
    <submittedName>
        <fullName evidence="1">Uncharacterized protein</fullName>
    </submittedName>
</protein>
<gene>
    <name evidence="1" type="ORF">HOLleu_06129</name>
</gene>
<organism evidence="1 2">
    <name type="scientific">Holothuria leucospilota</name>
    <name type="common">Black long sea cucumber</name>
    <name type="synonym">Mertensiothuria leucospilota</name>
    <dbReference type="NCBI Taxonomy" id="206669"/>
    <lineage>
        <taxon>Eukaryota</taxon>
        <taxon>Metazoa</taxon>
        <taxon>Echinodermata</taxon>
        <taxon>Eleutherozoa</taxon>
        <taxon>Echinozoa</taxon>
        <taxon>Holothuroidea</taxon>
        <taxon>Aspidochirotacea</taxon>
        <taxon>Aspidochirotida</taxon>
        <taxon>Holothuriidae</taxon>
        <taxon>Holothuria</taxon>
    </lineage>
</organism>
<proteinExistence type="predicted"/>
<reference evidence="1" key="1">
    <citation type="submission" date="2021-10" db="EMBL/GenBank/DDBJ databases">
        <title>Tropical sea cucumber genome reveals ecological adaptation and Cuvierian tubules defense mechanism.</title>
        <authorList>
            <person name="Chen T."/>
        </authorList>
    </citation>
    <scope>NUCLEOTIDE SEQUENCE</scope>
    <source>
        <strain evidence="1">Nanhai2018</strain>
        <tissue evidence="1">Muscle</tissue>
    </source>
</reference>
<sequence>MGRSNISDSSGTEARSVTNVLNVSDRFLTSDEVFLLSKGIKFCPMPLNLDSIQFQRDLDAFKRRLRLFEYFHSSDENGDHTSLEIPHFRNKSVWKPPEGRDRFWIVFWKRFKMTEVDKFKSPKYIHDNLTKGERQALFSLSSDDNIIIKPEDKGPAFVVQNKASYVKSALSDLNNEKFYGKTMRICHQMSPIKSRVLSKNA</sequence>
<dbReference type="OrthoDB" id="9909555at2759"/>
<name>A0A9Q1HJD1_HOLLE</name>
<dbReference type="AlphaFoldDB" id="A0A9Q1HJD1"/>
<dbReference type="EMBL" id="JAIZAY010000002">
    <property type="protein sequence ID" value="KAJ8047191.1"/>
    <property type="molecule type" value="Genomic_DNA"/>
</dbReference>
<dbReference type="Proteomes" id="UP001152320">
    <property type="component" value="Chromosome 2"/>
</dbReference>